<feature type="compositionally biased region" description="Polar residues" evidence="1">
    <location>
        <begin position="462"/>
        <end position="473"/>
    </location>
</feature>
<feature type="compositionally biased region" description="Polar residues" evidence="1">
    <location>
        <begin position="382"/>
        <end position="393"/>
    </location>
</feature>
<accession>A0AAV4BTJ5</accession>
<keyword evidence="2" id="KW-1133">Transmembrane helix</keyword>
<feature type="compositionally biased region" description="Polar residues" evidence="1">
    <location>
        <begin position="285"/>
        <end position="296"/>
    </location>
</feature>
<feature type="non-terminal residue" evidence="3">
    <location>
        <position position="1"/>
    </location>
</feature>
<protein>
    <submittedName>
        <fullName evidence="3">Uncharacterized protein</fullName>
    </submittedName>
</protein>
<reference evidence="3 4" key="1">
    <citation type="journal article" date="2021" name="Elife">
        <title>Chloroplast acquisition without the gene transfer in kleptoplastic sea slugs, Plakobranchus ocellatus.</title>
        <authorList>
            <person name="Maeda T."/>
            <person name="Takahashi S."/>
            <person name="Yoshida T."/>
            <person name="Shimamura S."/>
            <person name="Takaki Y."/>
            <person name="Nagai Y."/>
            <person name="Toyoda A."/>
            <person name="Suzuki Y."/>
            <person name="Arimoto A."/>
            <person name="Ishii H."/>
            <person name="Satoh N."/>
            <person name="Nishiyama T."/>
            <person name="Hasebe M."/>
            <person name="Maruyama T."/>
            <person name="Minagawa J."/>
            <person name="Obokata J."/>
            <person name="Shigenobu S."/>
        </authorList>
    </citation>
    <scope>NUCLEOTIDE SEQUENCE [LARGE SCALE GENOMIC DNA]</scope>
</reference>
<evidence type="ECO:0000256" key="1">
    <source>
        <dbReference type="SAM" id="MobiDB-lite"/>
    </source>
</evidence>
<organism evidence="3 4">
    <name type="scientific">Plakobranchus ocellatus</name>
    <dbReference type="NCBI Taxonomy" id="259542"/>
    <lineage>
        <taxon>Eukaryota</taxon>
        <taxon>Metazoa</taxon>
        <taxon>Spiralia</taxon>
        <taxon>Lophotrochozoa</taxon>
        <taxon>Mollusca</taxon>
        <taxon>Gastropoda</taxon>
        <taxon>Heterobranchia</taxon>
        <taxon>Euthyneura</taxon>
        <taxon>Panpulmonata</taxon>
        <taxon>Sacoglossa</taxon>
        <taxon>Placobranchoidea</taxon>
        <taxon>Plakobranchidae</taxon>
        <taxon>Plakobranchus</taxon>
    </lineage>
</organism>
<feature type="region of interest" description="Disordered" evidence="1">
    <location>
        <begin position="231"/>
        <end position="320"/>
    </location>
</feature>
<keyword evidence="2" id="KW-0472">Membrane</keyword>
<dbReference type="Proteomes" id="UP000735302">
    <property type="component" value="Unassembled WGS sequence"/>
</dbReference>
<feature type="region of interest" description="Disordered" evidence="1">
    <location>
        <begin position="68"/>
        <end position="96"/>
    </location>
</feature>
<feature type="compositionally biased region" description="Acidic residues" evidence="1">
    <location>
        <begin position="416"/>
        <end position="425"/>
    </location>
</feature>
<keyword evidence="4" id="KW-1185">Reference proteome</keyword>
<feature type="transmembrane region" description="Helical" evidence="2">
    <location>
        <begin position="6"/>
        <end position="31"/>
    </location>
</feature>
<gene>
    <name evidence="3" type="ORF">PoB_004913000</name>
</gene>
<evidence type="ECO:0000313" key="3">
    <source>
        <dbReference type="EMBL" id="GFO22625.1"/>
    </source>
</evidence>
<feature type="compositionally biased region" description="Low complexity" evidence="1">
    <location>
        <begin position="534"/>
        <end position="546"/>
    </location>
</feature>
<feature type="compositionally biased region" description="Polar residues" evidence="1">
    <location>
        <begin position="354"/>
        <end position="368"/>
    </location>
</feature>
<feature type="compositionally biased region" description="Polar residues" evidence="1">
    <location>
        <begin position="247"/>
        <end position="258"/>
    </location>
</feature>
<proteinExistence type="predicted"/>
<evidence type="ECO:0000256" key="2">
    <source>
        <dbReference type="SAM" id="Phobius"/>
    </source>
</evidence>
<dbReference type="EMBL" id="BLXT01005430">
    <property type="protein sequence ID" value="GFO22625.1"/>
    <property type="molecule type" value="Genomic_DNA"/>
</dbReference>
<evidence type="ECO:0000313" key="4">
    <source>
        <dbReference type="Proteomes" id="UP000735302"/>
    </source>
</evidence>
<feature type="compositionally biased region" description="Pro residues" evidence="1">
    <location>
        <begin position="508"/>
        <end position="519"/>
    </location>
</feature>
<sequence>DSSEGFLYWHGLLIGLVFLIVIIAIILFFIFRRRRKEKKHIADGLPPGNSVHFNGGNLAFENNMYNSRSRENSHNHTNGAIRQHPPLPTTPTDDDSFNPVKLNGYCDINEIQGATGGYEAEEGGYMKPSSIEKELKNQETEPSENQRAQDNQYSDFNAMTNRQPEHVEPHYQDLDEVAQAFQGLDDETRDDVNLVGVDMDAEHAGHSPRTTAKLKAMAGLPLEFGNHSYISSSASSSSAGDDDDQKQSNLSTFGTFTPNPKEHPYSEPTMSASSVPAPNPKEHQYSQPTMSASSLPGNFGLSAPTMSESPYTEVPSNAPALGISGGPPLVLGTDSGAYSPIEDESEFDFALAQRVSSRRQPAGSTNENPYAEPAVPPRPTPESLSSDAPTFNHQPYAEVFPTPISRTASNRLAEDDMHDDDDDDFSNVGLPHVDAGYAFPPRSFDKSPREPVYADPKEPENLNVNNEYASPRSSGDPPDVPPKPQVDISGRSQSTNYEDVQPGFNDLPPVPSLPLPPAPEQDNYSTGSVETPDTDTSTSPKPLPSSVPEQMTEDTNVHDDDGVSTSTKRPALFLENHVFSMEDEI</sequence>
<dbReference type="AlphaFoldDB" id="A0AAV4BTJ5"/>
<comment type="caution">
    <text evidence="3">The sequence shown here is derived from an EMBL/GenBank/DDBJ whole genome shotgun (WGS) entry which is preliminary data.</text>
</comment>
<keyword evidence="2" id="KW-0812">Transmembrane</keyword>
<name>A0AAV4BTJ5_9GAST</name>
<feature type="region of interest" description="Disordered" evidence="1">
    <location>
        <begin position="351"/>
        <end position="569"/>
    </location>
</feature>